<dbReference type="Proteomes" id="UP000243686">
    <property type="component" value="Unassembled WGS sequence"/>
</dbReference>
<evidence type="ECO:0000313" key="2">
    <source>
        <dbReference type="Proteomes" id="UP000243686"/>
    </source>
</evidence>
<keyword evidence="2" id="KW-1185">Reference proteome</keyword>
<dbReference type="AlphaFoldDB" id="A0A1S8WSW5"/>
<name>A0A1S8WSW5_OPIVI</name>
<feature type="non-terminal residue" evidence="1">
    <location>
        <position position="80"/>
    </location>
</feature>
<gene>
    <name evidence="1" type="ORF">X801_06613</name>
</gene>
<organism evidence="1 2">
    <name type="scientific">Opisthorchis viverrini</name>
    <name type="common">Southeast Asian liver fluke</name>
    <dbReference type="NCBI Taxonomy" id="6198"/>
    <lineage>
        <taxon>Eukaryota</taxon>
        <taxon>Metazoa</taxon>
        <taxon>Spiralia</taxon>
        <taxon>Lophotrochozoa</taxon>
        <taxon>Platyhelminthes</taxon>
        <taxon>Trematoda</taxon>
        <taxon>Digenea</taxon>
        <taxon>Opisthorchiida</taxon>
        <taxon>Opisthorchiata</taxon>
        <taxon>Opisthorchiidae</taxon>
        <taxon>Opisthorchis</taxon>
    </lineage>
</organism>
<feature type="non-terminal residue" evidence="1">
    <location>
        <position position="1"/>
    </location>
</feature>
<proteinExistence type="predicted"/>
<evidence type="ECO:0000313" key="1">
    <source>
        <dbReference type="EMBL" id="OON17547.1"/>
    </source>
</evidence>
<reference evidence="1 2" key="1">
    <citation type="submission" date="2015-03" db="EMBL/GenBank/DDBJ databases">
        <title>Draft genome of the nematode, Opisthorchis viverrini.</title>
        <authorList>
            <person name="Mitreva M."/>
        </authorList>
    </citation>
    <scope>NUCLEOTIDE SEQUENCE [LARGE SCALE GENOMIC DNA]</scope>
    <source>
        <strain evidence="1">Khon Kaen</strain>
    </source>
</reference>
<accession>A0A1S8WSW5</accession>
<protein>
    <submittedName>
        <fullName evidence="1">Uncharacterized protein</fullName>
    </submittedName>
</protein>
<sequence>IAWQDENRSVKSVDGLVHGNELAVKDLEPYSPSDKATPWKRTAGSEKWSVTKKIKDLRSPVSRSVVALINAVRALIVATL</sequence>
<dbReference type="EMBL" id="KV895201">
    <property type="protein sequence ID" value="OON17547.1"/>
    <property type="molecule type" value="Genomic_DNA"/>
</dbReference>